<feature type="region of interest" description="Disordered" evidence="2">
    <location>
        <begin position="98"/>
        <end position="118"/>
    </location>
</feature>
<keyword evidence="4" id="KW-1185">Reference proteome</keyword>
<keyword evidence="1" id="KW-0175">Coiled coil</keyword>
<gene>
    <name evidence="3" type="ORF">EDC24_2143</name>
</gene>
<evidence type="ECO:0000313" key="3">
    <source>
        <dbReference type="EMBL" id="RPF52153.1"/>
    </source>
</evidence>
<dbReference type="EMBL" id="RKRF01000010">
    <property type="protein sequence ID" value="RPF52153.1"/>
    <property type="molecule type" value="Genomic_DNA"/>
</dbReference>
<dbReference type="AlphaFoldDB" id="A0A3N5B4A7"/>
<comment type="caution">
    <text evidence="3">The sequence shown here is derived from an EMBL/GenBank/DDBJ whole genome shotgun (WGS) entry which is preliminary data.</text>
</comment>
<feature type="compositionally biased region" description="Polar residues" evidence="2">
    <location>
        <begin position="103"/>
        <end position="118"/>
    </location>
</feature>
<reference evidence="3 4" key="1">
    <citation type="submission" date="2018-11" db="EMBL/GenBank/DDBJ databases">
        <title>Genomic Encyclopedia of Type Strains, Phase IV (KMG-IV): sequencing the most valuable type-strain genomes for metagenomic binning, comparative biology and taxonomic classification.</title>
        <authorList>
            <person name="Goeker M."/>
        </authorList>
    </citation>
    <scope>NUCLEOTIDE SEQUENCE [LARGE SCALE GENOMIC DNA]</scope>
    <source>
        <strain evidence="3 4">DSM 18090</strain>
    </source>
</reference>
<protein>
    <submittedName>
        <fullName evidence="3">Uncharacterized protein</fullName>
    </submittedName>
</protein>
<dbReference type="Proteomes" id="UP000276443">
    <property type="component" value="Unassembled WGS sequence"/>
</dbReference>
<accession>A0A3N5B4A7</accession>
<evidence type="ECO:0000256" key="2">
    <source>
        <dbReference type="SAM" id="MobiDB-lite"/>
    </source>
</evidence>
<name>A0A3N5B4A7_9BACI</name>
<sequence length="149" mass="17236">MKKVKDINQIKSSLTDSYKLLDEIKQERANHSELEANLSLLNRHIELLEGAVHTLSQEEHNRNDETQTLQDSLKSLESILIEMKLELSDIKNILIKQQKDHNSNQQVSPTNSRVPMQKTITQQTPVTNYRHLQSLMNNSSMVQTPKKKH</sequence>
<organism evidence="3 4">
    <name type="scientific">Aquisalibacillus elongatus</name>
    <dbReference type="NCBI Taxonomy" id="485577"/>
    <lineage>
        <taxon>Bacteria</taxon>
        <taxon>Bacillati</taxon>
        <taxon>Bacillota</taxon>
        <taxon>Bacilli</taxon>
        <taxon>Bacillales</taxon>
        <taxon>Bacillaceae</taxon>
        <taxon>Aquisalibacillus</taxon>
    </lineage>
</organism>
<feature type="coiled-coil region" evidence="1">
    <location>
        <begin position="24"/>
        <end position="51"/>
    </location>
</feature>
<evidence type="ECO:0000256" key="1">
    <source>
        <dbReference type="SAM" id="Coils"/>
    </source>
</evidence>
<dbReference type="RefSeq" id="WP_124222330.1">
    <property type="nucleotide sequence ID" value="NZ_RKRF01000010.1"/>
</dbReference>
<evidence type="ECO:0000313" key="4">
    <source>
        <dbReference type="Proteomes" id="UP000276443"/>
    </source>
</evidence>
<proteinExistence type="predicted"/>